<dbReference type="KEGG" id="dcr:108226117"/>
<keyword evidence="8" id="KW-1185">Reference proteome</keyword>
<feature type="domain" description="RING-type" evidence="5">
    <location>
        <begin position="169"/>
        <end position="210"/>
    </location>
</feature>
<gene>
    <name evidence="6" type="ORF">DCAR_021743</name>
    <name evidence="7" type="ORF">DCAR_0624466</name>
</gene>
<keyword evidence="1" id="KW-0479">Metal-binding</keyword>
<dbReference type="InterPro" id="IPR013083">
    <property type="entry name" value="Znf_RING/FYVE/PHD"/>
</dbReference>
<evidence type="ECO:0000313" key="7">
    <source>
        <dbReference type="EMBL" id="WOH05054.1"/>
    </source>
</evidence>
<evidence type="ECO:0000256" key="4">
    <source>
        <dbReference type="PROSITE-ProRule" id="PRU00175"/>
    </source>
</evidence>
<sequence length="217" mass="24977">MENSSATEEDMVLNLEFCVRKTTSSEYYHEDGGVLFIRAKYSEVYQTTRLHYAVFFRVEDAYNAISRSLDRLGVHGDVQTECINVVISKAQELCQKNLSKQDHRENRVLCIVDLPHEHLVEDWQESTEDQDQGMEDEDEGMVPAALPAIRSLGATRIQVEEGNKNVQQCVICQEEYHDGEKVTCMPCLHMFHKDCITKWLLRSHLCPICKFQMPTSS</sequence>
<dbReference type="PANTHER" id="PTHR45931:SF16">
    <property type="entry name" value="RING_U-BOX SUPERFAMILY PROTEIN"/>
    <property type="match status" value="1"/>
</dbReference>
<dbReference type="GO" id="GO:0005634">
    <property type="term" value="C:nucleus"/>
    <property type="evidence" value="ECO:0007669"/>
    <property type="project" value="TreeGrafter"/>
</dbReference>
<dbReference type="AlphaFoldDB" id="A0A161ZT09"/>
<dbReference type="STRING" id="79200.A0A161ZT09"/>
<keyword evidence="2 4" id="KW-0863">Zinc-finger</keyword>
<dbReference type="Proteomes" id="UP000077755">
    <property type="component" value="Chromosome 6"/>
</dbReference>
<dbReference type="GO" id="GO:0008270">
    <property type="term" value="F:zinc ion binding"/>
    <property type="evidence" value="ECO:0007669"/>
    <property type="project" value="UniProtKB-KW"/>
</dbReference>
<dbReference type="Gene3D" id="3.30.40.10">
    <property type="entry name" value="Zinc/RING finger domain, C3HC4 (zinc finger)"/>
    <property type="match status" value="1"/>
</dbReference>
<evidence type="ECO:0000256" key="1">
    <source>
        <dbReference type="ARBA" id="ARBA00022723"/>
    </source>
</evidence>
<dbReference type="GO" id="GO:0061630">
    <property type="term" value="F:ubiquitin protein ligase activity"/>
    <property type="evidence" value="ECO:0007669"/>
    <property type="project" value="TreeGrafter"/>
</dbReference>
<reference evidence="6" key="1">
    <citation type="journal article" date="2016" name="Nat. Genet.">
        <title>A high-quality carrot genome assembly provides new insights into carotenoid accumulation and asterid genome evolution.</title>
        <authorList>
            <person name="Iorizzo M."/>
            <person name="Ellison S."/>
            <person name="Senalik D."/>
            <person name="Zeng P."/>
            <person name="Satapoomin P."/>
            <person name="Huang J."/>
            <person name="Bowman M."/>
            <person name="Iovene M."/>
            <person name="Sanseverino W."/>
            <person name="Cavagnaro P."/>
            <person name="Yildiz M."/>
            <person name="Macko-Podgorni A."/>
            <person name="Moranska E."/>
            <person name="Grzebelus E."/>
            <person name="Grzebelus D."/>
            <person name="Ashrafi H."/>
            <person name="Zheng Z."/>
            <person name="Cheng S."/>
            <person name="Spooner D."/>
            <person name="Van Deynze A."/>
            <person name="Simon P."/>
        </authorList>
    </citation>
    <scope>NUCLEOTIDE SEQUENCE [LARGE SCALE GENOMIC DNA]</scope>
    <source>
        <tissue evidence="6">Leaf</tissue>
    </source>
</reference>
<accession>A0A161ZT09</accession>
<evidence type="ECO:0000256" key="2">
    <source>
        <dbReference type="ARBA" id="ARBA00022771"/>
    </source>
</evidence>
<evidence type="ECO:0000313" key="8">
    <source>
        <dbReference type="Proteomes" id="UP000077755"/>
    </source>
</evidence>
<name>A0A161ZT09_DAUCS</name>
<dbReference type="InterPro" id="IPR001841">
    <property type="entry name" value="Znf_RING"/>
</dbReference>
<evidence type="ECO:0000256" key="3">
    <source>
        <dbReference type="ARBA" id="ARBA00022833"/>
    </source>
</evidence>
<dbReference type="SMART" id="SM00184">
    <property type="entry name" value="RING"/>
    <property type="match status" value="1"/>
</dbReference>
<dbReference type="OMA" id="SEANRMP"/>
<dbReference type="OrthoDB" id="4348522at2759"/>
<proteinExistence type="predicted"/>
<dbReference type="PROSITE" id="PS50089">
    <property type="entry name" value="ZF_RING_2"/>
    <property type="match status" value="1"/>
</dbReference>
<dbReference type="GO" id="GO:0006511">
    <property type="term" value="P:ubiquitin-dependent protein catabolic process"/>
    <property type="evidence" value="ECO:0007669"/>
    <property type="project" value="TreeGrafter"/>
</dbReference>
<dbReference type="Gramene" id="KZM90892">
    <property type="protein sequence ID" value="KZM90892"/>
    <property type="gene ID" value="DCAR_021743"/>
</dbReference>
<dbReference type="InterPro" id="IPR051834">
    <property type="entry name" value="RING_finger_E3_ligase"/>
</dbReference>
<reference evidence="7" key="2">
    <citation type="submission" date="2022-03" db="EMBL/GenBank/DDBJ databases">
        <title>Draft title - Genomic analysis of global carrot germplasm unveils the trajectory of domestication and the origin of high carotenoid orange carrot.</title>
        <authorList>
            <person name="Iorizzo M."/>
            <person name="Ellison S."/>
            <person name="Senalik D."/>
            <person name="Macko-Podgorni A."/>
            <person name="Grzebelus D."/>
            <person name="Bostan H."/>
            <person name="Rolling W."/>
            <person name="Curaba J."/>
            <person name="Simon P."/>
        </authorList>
    </citation>
    <scope>NUCLEOTIDE SEQUENCE</scope>
    <source>
        <tissue evidence="7">Leaf</tissue>
    </source>
</reference>
<keyword evidence="3" id="KW-0862">Zinc</keyword>
<organism evidence="6">
    <name type="scientific">Daucus carota subsp. sativus</name>
    <name type="common">Carrot</name>
    <dbReference type="NCBI Taxonomy" id="79200"/>
    <lineage>
        <taxon>Eukaryota</taxon>
        <taxon>Viridiplantae</taxon>
        <taxon>Streptophyta</taxon>
        <taxon>Embryophyta</taxon>
        <taxon>Tracheophyta</taxon>
        <taxon>Spermatophyta</taxon>
        <taxon>Magnoliopsida</taxon>
        <taxon>eudicotyledons</taxon>
        <taxon>Gunneridae</taxon>
        <taxon>Pentapetalae</taxon>
        <taxon>asterids</taxon>
        <taxon>campanulids</taxon>
        <taxon>Apiales</taxon>
        <taxon>Apiaceae</taxon>
        <taxon>Apioideae</taxon>
        <taxon>Scandiceae</taxon>
        <taxon>Daucinae</taxon>
        <taxon>Daucus</taxon>
        <taxon>Daucus sect. Daucus</taxon>
    </lineage>
</organism>
<dbReference type="PANTHER" id="PTHR45931">
    <property type="entry name" value="SI:CH211-59O9.10"/>
    <property type="match status" value="1"/>
</dbReference>
<protein>
    <recommendedName>
        <fullName evidence="5">RING-type domain-containing protein</fullName>
    </recommendedName>
</protein>
<dbReference type="Pfam" id="PF13639">
    <property type="entry name" value="zf-RING_2"/>
    <property type="match status" value="1"/>
</dbReference>
<dbReference type="SUPFAM" id="SSF57850">
    <property type="entry name" value="RING/U-box"/>
    <property type="match status" value="1"/>
</dbReference>
<evidence type="ECO:0000313" key="6">
    <source>
        <dbReference type="EMBL" id="KZM90892.1"/>
    </source>
</evidence>
<dbReference type="EMBL" id="LNRQ01000006">
    <property type="protein sequence ID" value="KZM90892.1"/>
    <property type="molecule type" value="Genomic_DNA"/>
</dbReference>
<evidence type="ECO:0000259" key="5">
    <source>
        <dbReference type="PROSITE" id="PS50089"/>
    </source>
</evidence>
<dbReference type="EMBL" id="CP093348">
    <property type="protein sequence ID" value="WOH05054.1"/>
    <property type="molecule type" value="Genomic_DNA"/>
</dbReference>